<sequence length="268" mass="28528">MDALFGFLALPGRSFLNFLAYLGQLGALVGELWESLTKGTLRLRLMAEQMVMIGYGSQAVVLVTGAFTGAVFTAQSYFKFKDFGIESTVGGIVSVSLCRELGPVLAGLMVTGRVGASMAAEIGTLKVSEQIDALRVMGAHPVDYLVLPRFLAMLISMPLLIAECIVFGLGASVIVGTGVFGIPFAWFWEHVRDHTNLEDLSFGMVKGFVFGILIVIISCHQGLIASNGAVGVGLGTTRAVVFSSLALLVANFFLTLLLNYFFPLGTAL</sequence>
<dbReference type="Pfam" id="PF02405">
    <property type="entry name" value="MlaE"/>
    <property type="match status" value="1"/>
</dbReference>
<proteinExistence type="inferred from homology"/>
<dbReference type="GO" id="GO:0043190">
    <property type="term" value="C:ATP-binding cassette (ABC) transporter complex"/>
    <property type="evidence" value="ECO:0007669"/>
    <property type="project" value="InterPro"/>
</dbReference>
<keyword evidence="6 7" id="KW-0472">Membrane</keyword>
<protein>
    <submittedName>
        <fullName evidence="8">Phospholipid/cholesterol/gamma-HCH transport system permease protein</fullName>
    </submittedName>
</protein>
<evidence type="ECO:0000313" key="8">
    <source>
        <dbReference type="EMBL" id="MBB5038472.1"/>
    </source>
</evidence>
<organism evidence="8 9">
    <name type="scientific">Prosthecobacter dejongeii</name>
    <dbReference type="NCBI Taxonomy" id="48465"/>
    <lineage>
        <taxon>Bacteria</taxon>
        <taxon>Pseudomonadati</taxon>
        <taxon>Verrucomicrobiota</taxon>
        <taxon>Verrucomicrobiia</taxon>
        <taxon>Verrucomicrobiales</taxon>
        <taxon>Verrucomicrobiaceae</taxon>
        <taxon>Prosthecobacter</taxon>
    </lineage>
</organism>
<gene>
    <name evidence="8" type="ORF">HNQ64_002735</name>
</gene>
<feature type="transmembrane region" description="Helical" evidence="7">
    <location>
        <begin position="208"/>
        <end position="232"/>
    </location>
</feature>
<dbReference type="RefSeq" id="WP_184209338.1">
    <property type="nucleotide sequence ID" value="NZ_JACHIF010000005.1"/>
</dbReference>
<dbReference type="AlphaFoldDB" id="A0A7W7YM07"/>
<comment type="caution">
    <text evidence="8">The sequence shown here is derived from an EMBL/GenBank/DDBJ whole genome shotgun (WGS) entry which is preliminary data.</text>
</comment>
<reference evidence="8 9" key="1">
    <citation type="submission" date="2020-08" db="EMBL/GenBank/DDBJ databases">
        <title>Genomic Encyclopedia of Type Strains, Phase IV (KMG-IV): sequencing the most valuable type-strain genomes for metagenomic binning, comparative biology and taxonomic classification.</title>
        <authorList>
            <person name="Goeker M."/>
        </authorList>
    </citation>
    <scope>NUCLEOTIDE SEQUENCE [LARGE SCALE GENOMIC DNA]</scope>
    <source>
        <strain evidence="8 9">DSM 12251</strain>
    </source>
</reference>
<dbReference type="Proteomes" id="UP000534294">
    <property type="component" value="Unassembled WGS sequence"/>
</dbReference>
<feature type="transmembrane region" description="Helical" evidence="7">
    <location>
        <begin position="15"/>
        <end position="33"/>
    </location>
</feature>
<evidence type="ECO:0000256" key="7">
    <source>
        <dbReference type="RuleBase" id="RU362044"/>
    </source>
</evidence>
<evidence type="ECO:0000256" key="2">
    <source>
        <dbReference type="ARBA" id="ARBA00007556"/>
    </source>
</evidence>
<feature type="transmembrane region" description="Helical" evidence="7">
    <location>
        <begin position="239"/>
        <end position="262"/>
    </location>
</feature>
<dbReference type="GO" id="GO:0005548">
    <property type="term" value="F:phospholipid transporter activity"/>
    <property type="evidence" value="ECO:0007669"/>
    <property type="project" value="TreeGrafter"/>
</dbReference>
<accession>A0A7W7YM07</accession>
<dbReference type="NCBIfam" id="TIGR00056">
    <property type="entry name" value="MlaE family lipid ABC transporter permease subunit"/>
    <property type="match status" value="1"/>
</dbReference>
<keyword evidence="3" id="KW-0813">Transport</keyword>
<feature type="transmembrane region" description="Helical" evidence="7">
    <location>
        <begin position="53"/>
        <end position="74"/>
    </location>
</feature>
<dbReference type="PANTHER" id="PTHR30188:SF4">
    <property type="entry name" value="PROTEIN TRIGALACTOSYLDIACYLGLYCEROL 1, CHLOROPLASTIC"/>
    <property type="match status" value="1"/>
</dbReference>
<dbReference type="PANTHER" id="PTHR30188">
    <property type="entry name" value="ABC TRANSPORTER PERMEASE PROTEIN-RELATED"/>
    <property type="match status" value="1"/>
</dbReference>
<keyword evidence="5 7" id="KW-1133">Transmembrane helix</keyword>
<evidence type="ECO:0000313" key="9">
    <source>
        <dbReference type="Proteomes" id="UP000534294"/>
    </source>
</evidence>
<evidence type="ECO:0000256" key="6">
    <source>
        <dbReference type="ARBA" id="ARBA00023136"/>
    </source>
</evidence>
<evidence type="ECO:0000256" key="3">
    <source>
        <dbReference type="ARBA" id="ARBA00022448"/>
    </source>
</evidence>
<feature type="transmembrane region" description="Helical" evidence="7">
    <location>
        <begin position="159"/>
        <end position="188"/>
    </location>
</feature>
<keyword evidence="4 7" id="KW-0812">Transmembrane</keyword>
<evidence type="ECO:0000256" key="1">
    <source>
        <dbReference type="ARBA" id="ARBA00004141"/>
    </source>
</evidence>
<evidence type="ECO:0000256" key="5">
    <source>
        <dbReference type="ARBA" id="ARBA00022989"/>
    </source>
</evidence>
<dbReference type="InterPro" id="IPR003453">
    <property type="entry name" value="ABC_MlaE_roteobac"/>
</dbReference>
<dbReference type="InterPro" id="IPR030802">
    <property type="entry name" value="Permease_MalE"/>
</dbReference>
<comment type="subcellular location">
    <subcellularLocation>
        <location evidence="1">Membrane</location>
        <topology evidence="1">Multi-pass membrane protein</topology>
    </subcellularLocation>
</comment>
<evidence type="ECO:0000256" key="4">
    <source>
        <dbReference type="ARBA" id="ARBA00022692"/>
    </source>
</evidence>
<comment type="similarity">
    <text evidence="2 7">Belongs to the MlaE permease family.</text>
</comment>
<name>A0A7W7YM07_9BACT</name>
<dbReference type="EMBL" id="JACHIF010000005">
    <property type="protein sequence ID" value="MBB5038472.1"/>
    <property type="molecule type" value="Genomic_DNA"/>
</dbReference>
<keyword evidence="9" id="KW-1185">Reference proteome</keyword>